<keyword evidence="1" id="KW-0812">Transmembrane</keyword>
<feature type="transmembrane region" description="Helical" evidence="1">
    <location>
        <begin position="72"/>
        <end position="92"/>
    </location>
</feature>
<feature type="transmembrane region" description="Helical" evidence="1">
    <location>
        <begin position="6"/>
        <end position="24"/>
    </location>
</feature>
<evidence type="ECO:0000313" key="2">
    <source>
        <dbReference type="EMBL" id="AIM41318.1"/>
    </source>
</evidence>
<protein>
    <submittedName>
        <fullName evidence="2">Putative magnetosome protein Mad2</fullName>
    </submittedName>
</protein>
<keyword evidence="1" id="KW-1133">Transmembrane helix</keyword>
<reference evidence="2" key="1">
    <citation type="journal article" date="2014" name="ISME J.">
        <title>Genomic insights into the uncultured genus 'Candidatus Magnetobacterium' in the phylum Nitrospirae.</title>
        <authorList>
            <person name="Lin W."/>
            <person name="Deng A."/>
            <person name="Wang Z."/>
            <person name="Li Y."/>
            <person name="Wen T."/>
            <person name="Wu L.F."/>
            <person name="Wu M."/>
            <person name="Pan Y."/>
        </authorList>
    </citation>
    <scope>NUCLEOTIDE SEQUENCE</scope>
    <source>
        <strain evidence="2">MYR-1</strain>
    </source>
</reference>
<dbReference type="AlphaFoldDB" id="A0A088F9L7"/>
<feature type="transmembrane region" description="Helical" evidence="1">
    <location>
        <begin position="45"/>
        <end position="66"/>
    </location>
</feature>
<organism evidence="2">
    <name type="scientific">Candidatus Magnetobacterium casense</name>
    <dbReference type="NCBI Taxonomy" id="1455061"/>
    <lineage>
        <taxon>Bacteria</taxon>
        <taxon>Pseudomonadati</taxon>
        <taxon>Nitrospirota</taxon>
        <taxon>Thermodesulfovibrionia</taxon>
        <taxon>Thermodesulfovibrionales</taxon>
        <taxon>Candidatus Magnetobacteriaceae</taxon>
        <taxon>Candidatus Magnetobacterium</taxon>
    </lineage>
</organism>
<accession>A0A088F9L7</accession>
<dbReference type="OrthoDB" id="9887277at2"/>
<feature type="transmembrane region" description="Helical" evidence="1">
    <location>
        <begin position="104"/>
        <end position="126"/>
    </location>
</feature>
<proteinExistence type="predicted"/>
<sequence length="127" mass="14454">MIGVELTGYIALIVLIVANVYYPARMIARTFFNDVSEVKAFFNKYLGLHMYLNFFGLLIVAIHGHSAEERNIVLQIAMMLTIFMAVAGFTMYQKAKKGQGRDDDLYHAKQILFFAWFITVLVGHAIL</sequence>
<dbReference type="EMBL" id="KM433674">
    <property type="protein sequence ID" value="AIM41318.1"/>
    <property type="molecule type" value="Genomic_DNA"/>
</dbReference>
<keyword evidence="1" id="KW-0472">Membrane</keyword>
<dbReference type="RefSeq" id="WP_040335337.1">
    <property type="nucleotide sequence ID" value="NZ_JMFO01000016.1"/>
</dbReference>
<gene>
    <name evidence="2" type="ORF">Mcas_0723</name>
</gene>
<name>A0A088F9L7_9BACT</name>
<evidence type="ECO:0000256" key="1">
    <source>
        <dbReference type="SAM" id="Phobius"/>
    </source>
</evidence>